<evidence type="ECO:0000256" key="8">
    <source>
        <dbReference type="ARBA" id="ARBA00023192"/>
    </source>
</evidence>
<dbReference type="InterPro" id="IPR001216">
    <property type="entry name" value="P-phosphate_BS"/>
</dbReference>
<evidence type="ECO:0000256" key="3">
    <source>
        <dbReference type="ARBA" id="ARBA00007103"/>
    </source>
</evidence>
<dbReference type="PANTHER" id="PTHR10314">
    <property type="entry name" value="CYSTATHIONINE BETA-SYNTHASE"/>
    <property type="match status" value="1"/>
</dbReference>
<sequence length="312" mass="32332">MSKIYTAADQLIGRTPLLRLTRLEQQLGLNAVLLAKLESFNPAGSVKDRVAKAMLDDAEAKGLIGPGGTIIEPTSGNTGIGLASVAAARGYRVIIVMPDTMSVERRQLMMAYGAELVLTPGAKGMTGAIEKAKELASETPGSFIPGQFENPANPDAHYRTTGPEIWQDTDGQIDLFVAGVGTGGTITGVSRYLKEQNPAIHVAAVEPADSPVLSGGKAGPHKIQGIGAGFVPAALNQQAYDEVLTVTTEQAFEASRALGRAEGVLAGISSGAALAGAIRLARLPENAGKTIVTLLPDTGDRYLSTGLFAAQE</sequence>
<feature type="domain" description="Tryptophan synthase beta chain-like PALP" evidence="11">
    <location>
        <begin position="10"/>
        <end position="297"/>
    </location>
</feature>
<dbReference type="Proteomes" id="UP001529380">
    <property type="component" value="Unassembled WGS sequence"/>
</dbReference>
<evidence type="ECO:0000259" key="11">
    <source>
        <dbReference type="Pfam" id="PF00291"/>
    </source>
</evidence>
<dbReference type="Pfam" id="PF00291">
    <property type="entry name" value="PALP"/>
    <property type="match status" value="1"/>
</dbReference>
<name>A0ABT7UQC1_9FIRM</name>
<evidence type="ECO:0000256" key="4">
    <source>
        <dbReference type="ARBA" id="ARBA00012681"/>
    </source>
</evidence>
<evidence type="ECO:0000256" key="2">
    <source>
        <dbReference type="ARBA" id="ARBA00004962"/>
    </source>
</evidence>
<comment type="cofactor">
    <cofactor evidence="1 10">
        <name>pyridoxal 5'-phosphate</name>
        <dbReference type="ChEBI" id="CHEBI:597326"/>
    </cofactor>
</comment>
<dbReference type="RefSeq" id="WP_087184847.1">
    <property type="nucleotide sequence ID" value="NZ_JAUDCL010000010.1"/>
</dbReference>
<keyword evidence="5 10" id="KW-0028">Amino-acid biosynthesis</keyword>
<dbReference type="PROSITE" id="PS00901">
    <property type="entry name" value="CYS_SYNTHASE"/>
    <property type="match status" value="1"/>
</dbReference>
<keyword evidence="7 10" id="KW-0663">Pyridoxal phosphate</keyword>
<dbReference type="GO" id="GO:0004124">
    <property type="term" value="F:cysteine synthase activity"/>
    <property type="evidence" value="ECO:0007669"/>
    <property type="project" value="UniProtKB-EC"/>
</dbReference>
<accession>A0ABT7UQC1</accession>
<dbReference type="EC" id="2.5.1.47" evidence="4 10"/>
<dbReference type="InterPro" id="IPR036052">
    <property type="entry name" value="TrpB-like_PALP_sf"/>
</dbReference>
<reference evidence="12 13" key="3">
    <citation type="submission" date="2023-06" db="EMBL/GenBank/DDBJ databases">
        <authorList>
            <person name="Zeman M."/>
            <person name="Kubasova T."/>
            <person name="Jahodarova E."/>
            <person name="Nykrynova M."/>
            <person name="Rychlik I."/>
        </authorList>
    </citation>
    <scope>NUCLEOTIDE SEQUENCE [LARGE SCALE GENOMIC DNA]</scope>
    <source>
        <strain evidence="12 13">ET340</strain>
    </source>
</reference>
<keyword evidence="13" id="KW-1185">Reference proteome</keyword>
<dbReference type="InterPro" id="IPR005856">
    <property type="entry name" value="Cys_synth"/>
</dbReference>
<reference evidence="13" key="1">
    <citation type="submission" date="2023-06" db="EMBL/GenBank/DDBJ databases">
        <title>Identification and characterization of horizontal gene transfer across gut microbiota members of farm animals based on homology search.</title>
        <authorList>
            <person name="Zeman M."/>
            <person name="Kubasova T."/>
            <person name="Jahodarova E."/>
            <person name="Nykrynova M."/>
            <person name="Rychlik I."/>
        </authorList>
    </citation>
    <scope>NUCLEOTIDE SEQUENCE [LARGE SCALE GENOMIC DNA]</scope>
    <source>
        <strain evidence="13">ET340</strain>
    </source>
</reference>
<dbReference type="NCBIfam" id="TIGR01139">
    <property type="entry name" value="cysK"/>
    <property type="match status" value="1"/>
</dbReference>
<dbReference type="InterPro" id="IPR050214">
    <property type="entry name" value="Cys_Synth/Cystath_Beta-Synth"/>
</dbReference>
<evidence type="ECO:0000256" key="1">
    <source>
        <dbReference type="ARBA" id="ARBA00001933"/>
    </source>
</evidence>
<dbReference type="EMBL" id="JAUDCL010000010">
    <property type="protein sequence ID" value="MDM8201076.1"/>
    <property type="molecule type" value="Genomic_DNA"/>
</dbReference>
<dbReference type="NCBIfam" id="TIGR01136">
    <property type="entry name" value="cysKM"/>
    <property type="match status" value="1"/>
</dbReference>
<dbReference type="InterPro" id="IPR005859">
    <property type="entry name" value="CysK"/>
</dbReference>
<dbReference type="CDD" id="cd01561">
    <property type="entry name" value="CBS_like"/>
    <property type="match status" value="1"/>
</dbReference>
<evidence type="ECO:0000256" key="5">
    <source>
        <dbReference type="ARBA" id="ARBA00022605"/>
    </source>
</evidence>
<comment type="pathway">
    <text evidence="2">Amino-acid biosynthesis; L-cysteine biosynthesis; L-cysteine from L-serine: step 2/2.</text>
</comment>
<evidence type="ECO:0000313" key="13">
    <source>
        <dbReference type="Proteomes" id="UP001529380"/>
    </source>
</evidence>
<dbReference type="Gene3D" id="3.40.50.1100">
    <property type="match status" value="2"/>
</dbReference>
<comment type="caution">
    <text evidence="12">The sequence shown here is derived from an EMBL/GenBank/DDBJ whole genome shotgun (WGS) entry which is preliminary data.</text>
</comment>
<evidence type="ECO:0000313" key="12">
    <source>
        <dbReference type="EMBL" id="MDM8201076.1"/>
    </source>
</evidence>
<dbReference type="InterPro" id="IPR001926">
    <property type="entry name" value="TrpB-like_PALP"/>
</dbReference>
<keyword evidence="6 10" id="KW-0808">Transferase</keyword>
<evidence type="ECO:0000256" key="10">
    <source>
        <dbReference type="RuleBase" id="RU003985"/>
    </source>
</evidence>
<organism evidence="12 13">
    <name type="scientific">Allofournierella massiliensis</name>
    <dbReference type="NCBI Taxonomy" id="1650663"/>
    <lineage>
        <taxon>Bacteria</taxon>
        <taxon>Bacillati</taxon>
        <taxon>Bacillota</taxon>
        <taxon>Clostridia</taxon>
        <taxon>Eubacteriales</taxon>
        <taxon>Oscillospiraceae</taxon>
        <taxon>Allofournierella</taxon>
    </lineage>
</organism>
<evidence type="ECO:0000256" key="6">
    <source>
        <dbReference type="ARBA" id="ARBA00022679"/>
    </source>
</evidence>
<keyword evidence="8 10" id="KW-0198">Cysteine biosynthesis</keyword>
<protein>
    <recommendedName>
        <fullName evidence="4 10">Cysteine synthase</fullName>
        <ecNumber evidence="4 10">2.5.1.47</ecNumber>
    </recommendedName>
</protein>
<comment type="catalytic activity">
    <reaction evidence="9 10">
        <text>O-acetyl-L-serine + hydrogen sulfide = L-cysteine + acetate</text>
        <dbReference type="Rhea" id="RHEA:14829"/>
        <dbReference type="ChEBI" id="CHEBI:29919"/>
        <dbReference type="ChEBI" id="CHEBI:30089"/>
        <dbReference type="ChEBI" id="CHEBI:35235"/>
        <dbReference type="ChEBI" id="CHEBI:58340"/>
        <dbReference type="EC" id="2.5.1.47"/>
    </reaction>
</comment>
<dbReference type="SUPFAM" id="SSF53686">
    <property type="entry name" value="Tryptophan synthase beta subunit-like PLP-dependent enzymes"/>
    <property type="match status" value="1"/>
</dbReference>
<proteinExistence type="inferred from homology"/>
<evidence type="ECO:0000256" key="9">
    <source>
        <dbReference type="ARBA" id="ARBA00047931"/>
    </source>
</evidence>
<gene>
    <name evidence="12" type="primary">cysK</name>
    <name evidence="12" type="ORF">QUW08_07190</name>
</gene>
<comment type="similarity">
    <text evidence="3 10">Belongs to the cysteine synthase/cystathionine beta-synthase family.</text>
</comment>
<reference evidence="12 13" key="2">
    <citation type="submission" date="2023-06" db="EMBL/GenBank/DDBJ databases">
        <title>Identification and characterization of horizontal gene transfer across gut microbiota members of farm animals based on homology search.</title>
        <authorList>
            <person name="Schwarzerova J."/>
            <person name="Nykrynova M."/>
            <person name="Jureckova K."/>
            <person name="Cejkova D."/>
            <person name="Rychlik I."/>
        </authorList>
    </citation>
    <scope>NUCLEOTIDE SEQUENCE [LARGE SCALE GENOMIC DNA]</scope>
    <source>
        <strain evidence="12 13">ET340</strain>
    </source>
</reference>
<evidence type="ECO:0000256" key="7">
    <source>
        <dbReference type="ARBA" id="ARBA00022898"/>
    </source>
</evidence>